<reference evidence="5" key="1">
    <citation type="journal article" date="2014" name="PLoS ONE">
        <title>The genome and linkage map of the northern pike (Esox lucius): conserved synteny revealed between the salmonid sister group and the Neoteleostei.</title>
        <authorList>
            <person name="Rondeau E.B."/>
            <person name="Minkley D.R."/>
            <person name="Leong J.S."/>
            <person name="Messmer A.M."/>
            <person name="Jantzen J.R."/>
            <person name="von Schalburg K.R."/>
            <person name="Lemon C."/>
            <person name="Bird N.H."/>
            <person name="Koop B.F."/>
        </authorList>
    </citation>
    <scope>NUCLEOTIDE SEQUENCE</scope>
</reference>
<accession>A0A6Q2YQ24</accession>
<dbReference type="RefSeq" id="XP_010862245.2">
    <property type="nucleotide sequence ID" value="XM_010863943.3"/>
</dbReference>
<sequence length="231" mass="26194">MLRCWKRSETTGLEDSQCMDGSPALPPRFPHKAFWVTVSATLLLVIIALSFTGHLWLRQPKAQSVQVVRITVPDQTGALINQSALVDKQNDLVTYSVTSKANHTSTVLFDIKHGLICYKPDNRGTCFLRKMERSDYENVHSLLQQSTQMESQLVLLGNETQRQTEFLGVMGASQVNVSTLEEPLQDLCQHSLIHWTRRQDGPGKQRLVYFCIDICFPSNICVSVCFYYLPE</sequence>
<name>A0A6Q2YQ24_ESOLU</name>
<evidence type="ECO:0000313" key="5">
    <source>
        <dbReference type="Proteomes" id="UP000265140"/>
    </source>
</evidence>
<dbReference type="GeneID" id="105005775"/>
<organism evidence="4 5">
    <name type="scientific">Esox lucius</name>
    <name type="common">Northern pike</name>
    <dbReference type="NCBI Taxonomy" id="8010"/>
    <lineage>
        <taxon>Eukaryota</taxon>
        <taxon>Metazoa</taxon>
        <taxon>Chordata</taxon>
        <taxon>Craniata</taxon>
        <taxon>Vertebrata</taxon>
        <taxon>Euteleostomi</taxon>
        <taxon>Actinopterygii</taxon>
        <taxon>Neopterygii</taxon>
        <taxon>Teleostei</taxon>
        <taxon>Protacanthopterygii</taxon>
        <taxon>Esociformes</taxon>
        <taxon>Esocidae</taxon>
        <taxon>Esox</taxon>
    </lineage>
</organism>
<dbReference type="FunCoup" id="A0A6Q2YQ24">
    <property type="interactions" value="674"/>
</dbReference>
<dbReference type="GeneTree" id="ENSGT00930000150969"/>
<keyword evidence="2" id="KW-0812">Transmembrane</keyword>
<gene>
    <name evidence="4" type="primary">BRICD5</name>
</gene>
<evidence type="ECO:0000256" key="2">
    <source>
        <dbReference type="SAM" id="Phobius"/>
    </source>
</evidence>
<keyword evidence="2" id="KW-0472">Membrane</keyword>
<reference evidence="4" key="4">
    <citation type="submission" date="2025-09" db="UniProtKB">
        <authorList>
            <consortium name="Ensembl"/>
        </authorList>
    </citation>
    <scope>IDENTIFICATION</scope>
</reference>
<feature type="domain" description="BRICHOS" evidence="3">
    <location>
        <begin position="99"/>
        <end position="196"/>
    </location>
</feature>
<dbReference type="PROSITE" id="PS50869">
    <property type="entry name" value="BRICHOS"/>
    <property type="match status" value="1"/>
</dbReference>
<proteinExistence type="predicted"/>
<dbReference type="InParanoid" id="A0A6Q2YQ24"/>
<dbReference type="Ensembl" id="ENSELUT00000086730.2">
    <property type="protein sequence ID" value="ENSELUP00000067537.2"/>
    <property type="gene ID" value="ENSELUG00000025950.2"/>
</dbReference>
<dbReference type="AlphaFoldDB" id="A0A6Q2YQ24"/>
<protein>
    <recommendedName>
        <fullName evidence="3">BRICHOS domain-containing protein</fullName>
    </recommendedName>
</protein>
<dbReference type="SMART" id="SM01039">
    <property type="entry name" value="BRICHOS"/>
    <property type="match status" value="1"/>
</dbReference>
<dbReference type="Pfam" id="PF04089">
    <property type="entry name" value="BRICHOS"/>
    <property type="match status" value="1"/>
</dbReference>
<dbReference type="Proteomes" id="UP000265140">
    <property type="component" value="Chromosome 5"/>
</dbReference>
<reference evidence="4" key="2">
    <citation type="submission" date="2020-02" db="EMBL/GenBank/DDBJ databases">
        <title>Esox lucius (northern pike) genome, fEsoLuc1, primary haplotype.</title>
        <authorList>
            <person name="Myers G."/>
            <person name="Karagic N."/>
            <person name="Meyer A."/>
            <person name="Pippel M."/>
            <person name="Reichard M."/>
            <person name="Winkler S."/>
            <person name="Tracey A."/>
            <person name="Sims Y."/>
            <person name="Howe K."/>
            <person name="Rhie A."/>
            <person name="Formenti G."/>
            <person name="Durbin R."/>
            <person name="Fedrigo O."/>
            <person name="Jarvis E.D."/>
        </authorList>
    </citation>
    <scope>NUCLEOTIDE SEQUENCE [LARGE SCALE GENOMIC DNA]</scope>
</reference>
<evidence type="ECO:0000259" key="3">
    <source>
        <dbReference type="PROSITE" id="PS50869"/>
    </source>
</evidence>
<evidence type="ECO:0000313" key="4">
    <source>
        <dbReference type="Ensembl" id="ENSELUP00000067537.2"/>
    </source>
</evidence>
<feature type="transmembrane region" description="Helical" evidence="2">
    <location>
        <begin position="33"/>
        <end position="57"/>
    </location>
</feature>
<dbReference type="PANTHER" id="PTHR16483">
    <property type="entry name" value="GASTROKINE 1"/>
    <property type="match status" value="1"/>
</dbReference>
<dbReference type="Gene3D" id="3.30.390.150">
    <property type="match status" value="1"/>
</dbReference>
<feature type="transmembrane region" description="Helical" evidence="2">
    <location>
        <begin position="207"/>
        <end position="229"/>
    </location>
</feature>
<keyword evidence="1" id="KW-1015">Disulfide bond</keyword>
<dbReference type="OMA" id="CYRPLEH"/>
<keyword evidence="2" id="KW-1133">Transmembrane helix</keyword>
<dbReference type="InterPro" id="IPR051772">
    <property type="entry name" value="Gastrokine"/>
</dbReference>
<dbReference type="InterPro" id="IPR007084">
    <property type="entry name" value="BRICHOS_dom"/>
</dbReference>
<reference evidence="4" key="3">
    <citation type="submission" date="2025-08" db="UniProtKB">
        <authorList>
            <consortium name="Ensembl"/>
        </authorList>
    </citation>
    <scope>IDENTIFICATION</scope>
</reference>
<dbReference type="Bgee" id="ENSELUG00000025950">
    <property type="expression patterns" value="Expressed in head kidney and 5 other cell types or tissues"/>
</dbReference>
<evidence type="ECO:0000256" key="1">
    <source>
        <dbReference type="ARBA" id="ARBA00023157"/>
    </source>
</evidence>
<keyword evidence="5" id="KW-1185">Reference proteome</keyword>
<dbReference type="OrthoDB" id="8770254at2759"/>